<evidence type="ECO:0000259" key="5">
    <source>
        <dbReference type="PROSITE" id="PS50931"/>
    </source>
</evidence>
<proteinExistence type="inferred from homology"/>
<evidence type="ECO:0000313" key="6">
    <source>
        <dbReference type="EMBL" id="MEV0972697.1"/>
    </source>
</evidence>
<name>A0ABV3GME9_MICGL</name>
<gene>
    <name evidence="6" type="ORF">AB0I59_29180</name>
</gene>
<evidence type="ECO:0000256" key="2">
    <source>
        <dbReference type="ARBA" id="ARBA00023015"/>
    </source>
</evidence>
<dbReference type="InterPro" id="IPR036390">
    <property type="entry name" value="WH_DNA-bd_sf"/>
</dbReference>
<dbReference type="PANTHER" id="PTHR30346:SF29">
    <property type="entry name" value="LYSR SUBSTRATE-BINDING"/>
    <property type="match status" value="1"/>
</dbReference>
<dbReference type="Gene3D" id="1.10.10.10">
    <property type="entry name" value="Winged helix-like DNA-binding domain superfamily/Winged helix DNA-binding domain"/>
    <property type="match status" value="1"/>
</dbReference>
<protein>
    <submittedName>
        <fullName evidence="6">LysR family transcriptional regulator</fullName>
    </submittedName>
</protein>
<comment type="caution">
    <text evidence="6">The sequence shown here is derived from an EMBL/GenBank/DDBJ whole genome shotgun (WGS) entry which is preliminary data.</text>
</comment>
<dbReference type="Proteomes" id="UP001551675">
    <property type="component" value="Unassembled WGS sequence"/>
</dbReference>
<dbReference type="EMBL" id="JBFALK010000018">
    <property type="protein sequence ID" value="MEV0972697.1"/>
    <property type="molecule type" value="Genomic_DNA"/>
</dbReference>
<dbReference type="Pfam" id="PF03466">
    <property type="entry name" value="LysR_substrate"/>
    <property type="match status" value="1"/>
</dbReference>
<keyword evidence="7" id="KW-1185">Reference proteome</keyword>
<dbReference type="PRINTS" id="PR00039">
    <property type="entry name" value="HTHLYSR"/>
</dbReference>
<comment type="similarity">
    <text evidence="1">Belongs to the LysR transcriptional regulatory family.</text>
</comment>
<evidence type="ECO:0000256" key="1">
    <source>
        <dbReference type="ARBA" id="ARBA00009437"/>
    </source>
</evidence>
<dbReference type="SUPFAM" id="SSF53850">
    <property type="entry name" value="Periplasmic binding protein-like II"/>
    <property type="match status" value="1"/>
</dbReference>
<dbReference type="PROSITE" id="PS50931">
    <property type="entry name" value="HTH_LYSR"/>
    <property type="match status" value="1"/>
</dbReference>
<dbReference type="Pfam" id="PF00126">
    <property type="entry name" value="HTH_1"/>
    <property type="match status" value="1"/>
</dbReference>
<keyword evidence="4" id="KW-0804">Transcription</keyword>
<dbReference type="InterPro" id="IPR005119">
    <property type="entry name" value="LysR_subst-bd"/>
</dbReference>
<dbReference type="InterPro" id="IPR036388">
    <property type="entry name" value="WH-like_DNA-bd_sf"/>
</dbReference>
<dbReference type="RefSeq" id="WP_061261597.1">
    <property type="nucleotide sequence ID" value="NZ_JBFALK010000018.1"/>
</dbReference>
<accession>A0ABV3GME9</accession>
<dbReference type="SUPFAM" id="SSF46785">
    <property type="entry name" value="Winged helix' DNA-binding domain"/>
    <property type="match status" value="1"/>
</dbReference>
<dbReference type="Gene3D" id="3.40.190.10">
    <property type="entry name" value="Periplasmic binding protein-like II"/>
    <property type="match status" value="2"/>
</dbReference>
<feature type="domain" description="HTH lysR-type" evidence="5">
    <location>
        <begin position="5"/>
        <end position="62"/>
    </location>
</feature>
<organism evidence="6 7">
    <name type="scientific">Microtetraspora glauca</name>
    <dbReference type="NCBI Taxonomy" id="1996"/>
    <lineage>
        <taxon>Bacteria</taxon>
        <taxon>Bacillati</taxon>
        <taxon>Actinomycetota</taxon>
        <taxon>Actinomycetes</taxon>
        <taxon>Streptosporangiales</taxon>
        <taxon>Streptosporangiaceae</taxon>
        <taxon>Microtetraspora</taxon>
    </lineage>
</organism>
<dbReference type="InterPro" id="IPR000847">
    <property type="entry name" value="LysR_HTH_N"/>
</dbReference>
<dbReference type="CDD" id="cd05466">
    <property type="entry name" value="PBP2_LTTR_substrate"/>
    <property type="match status" value="1"/>
</dbReference>
<sequence>MEPSPPVRDIRCFALVARHRSFSRAAAEMGMSQPAMSQAIGRLERALRLRLFERTSREVRLSQAGAALLPQAEALLETADAFAAEAARLAEAARPVIRLAYAPVVGALAARVARRLSRRRPAIGVDLRAAGWNAATAALTEGDVSAAILSAPFPLGLTTAARFHVPVGHLAVPAGDPLATLARIGPERLAGHRIIVPRNRPPGGMWARLAGRLRGPHQLHAVADEIDDFTAVLDLVAAGIGLLPVPHLVVSSIRRHDVRFVPFDAGDLRMTYGLAWRPERVSGELMALAQTVQESLWTR</sequence>
<dbReference type="PANTHER" id="PTHR30346">
    <property type="entry name" value="TRANSCRIPTIONAL DUAL REGULATOR HCAR-RELATED"/>
    <property type="match status" value="1"/>
</dbReference>
<keyword evidence="2" id="KW-0805">Transcription regulation</keyword>
<evidence type="ECO:0000256" key="3">
    <source>
        <dbReference type="ARBA" id="ARBA00023125"/>
    </source>
</evidence>
<evidence type="ECO:0000256" key="4">
    <source>
        <dbReference type="ARBA" id="ARBA00023163"/>
    </source>
</evidence>
<evidence type="ECO:0000313" key="7">
    <source>
        <dbReference type="Proteomes" id="UP001551675"/>
    </source>
</evidence>
<keyword evidence="3" id="KW-0238">DNA-binding</keyword>
<reference evidence="6 7" key="1">
    <citation type="submission" date="2024-06" db="EMBL/GenBank/DDBJ databases">
        <title>The Natural Products Discovery Center: Release of the First 8490 Sequenced Strains for Exploring Actinobacteria Biosynthetic Diversity.</title>
        <authorList>
            <person name="Kalkreuter E."/>
            <person name="Kautsar S.A."/>
            <person name="Yang D."/>
            <person name="Bader C.D."/>
            <person name="Teijaro C.N."/>
            <person name="Fluegel L."/>
            <person name="Davis C.M."/>
            <person name="Simpson J.R."/>
            <person name="Lauterbach L."/>
            <person name="Steele A.D."/>
            <person name="Gui C."/>
            <person name="Meng S."/>
            <person name="Li G."/>
            <person name="Viehrig K."/>
            <person name="Ye F."/>
            <person name="Su P."/>
            <person name="Kiefer A.F."/>
            <person name="Nichols A."/>
            <person name="Cepeda A.J."/>
            <person name="Yan W."/>
            <person name="Fan B."/>
            <person name="Jiang Y."/>
            <person name="Adhikari A."/>
            <person name="Zheng C.-J."/>
            <person name="Schuster L."/>
            <person name="Cowan T.M."/>
            <person name="Smanski M.J."/>
            <person name="Chevrette M.G."/>
            <person name="De Carvalho L.P.S."/>
            <person name="Shen B."/>
        </authorList>
    </citation>
    <scope>NUCLEOTIDE SEQUENCE [LARGE SCALE GENOMIC DNA]</scope>
    <source>
        <strain evidence="6 7">NPDC050100</strain>
    </source>
</reference>